<dbReference type="EMBL" id="JACGWJ010000005">
    <property type="protein sequence ID" value="KAL0418662.1"/>
    <property type="molecule type" value="Genomic_DNA"/>
</dbReference>
<reference evidence="2" key="1">
    <citation type="submission" date="2020-06" db="EMBL/GenBank/DDBJ databases">
        <authorList>
            <person name="Li T."/>
            <person name="Hu X."/>
            <person name="Zhang T."/>
            <person name="Song X."/>
            <person name="Zhang H."/>
            <person name="Dai N."/>
            <person name="Sheng W."/>
            <person name="Hou X."/>
            <person name="Wei L."/>
        </authorList>
    </citation>
    <scope>NUCLEOTIDE SEQUENCE</scope>
    <source>
        <strain evidence="2">G02</strain>
        <tissue evidence="2">Leaf</tissue>
    </source>
</reference>
<evidence type="ECO:0000256" key="1">
    <source>
        <dbReference type="SAM" id="MobiDB-lite"/>
    </source>
</evidence>
<organism evidence="2">
    <name type="scientific">Sesamum radiatum</name>
    <name type="common">Black benniseed</name>
    <dbReference type="NCBI Taxonomy" id="300843"/>
    <lineage>
        <taxon>Eukaryota</taxon>
        <taxon>Viridiplantae</taxon>
        <taxon>Streptophyta</taxon>
        <taxon>Embryophyta</taxon>
        <taxon>Tracheophyta</taxon>
        <taxon>Spermatophyta</taxon>
        <taxon>Magnoliopsida</taxon>
        <taxon>eudicotyledons</taxon>
        <taxon>Gunneridae</taxon>
        <taxon>Pentapetalae</taxon>
        <taxon>asterids</taxon>
        <taxon>lamiids</taxon>
        <taxon>Lamiales</taxon>
        <taxon>Pedaliaceae</taxon>
        <taxon>Sesamum</taxon>
    </lineage>
</organism>
<feature type="region of interest" description="Disordered" evidence="1">
    <location>
        <begin position="118"/>
        <end position="158"/>
    </location>
</feature>
<proteinExistence type="predicted"/>
<comment type="caution">
    <text evidence="2">The sequence shown here is derived from an EMBL/GenBank/DDBJ whole genome shotgun (WGS) entry which is preliminary data.</text>
</comment>
<protein>
    <submittedName>
        <fullName evidence="2">Uncharacterized protein</fullName>
    </submittedName>
</protein>
<reference evidence="2" key="2">
    <citation type="journal article" date="2024" name="Plant">
        <title>Genomic evolution and insights into agronomic trait innovations of Sesamum species.</title>
        <authorList>
            <person name="Miao H."/>
            <person name="Wang L."/>
            <person name="Qu L."/>
            <person name="Liu H."/>
            <person name="Sun Y."/>
            <person name="Le M."/>
            <person name="Wang Q."/>
            <person name="Wei S."/>
            <person name="Zheng Y."/>
            <person name="Lin W."/>
            <person name="Duan Y."/>
            <person name="Cao H."/>
            <person name="Xiong S."/>
            <person name="Wang X."/>
            <person name="Wei L."/>
            <person name="Li C."/>
            <person name="Ma Q."/>
            <person name="Ju M."/>
            <person name="Zhao R."/>
            <person name="Li G."/>
            <person name="Mu C."/>
            <person name="Tian Q."/>
            <person name="Mei H."/>
            <person name="Zhang T."/>
            <person name="Gao T."/>
            <person name="Zhang H."/>
        </authorList>
    </citation>
    <scope>NUCLEOTIDE SEQUENCE</scope>
    <source>
        <strain evidence="2">G02</strain>
    </source>
</reference>
<evidence type="ECO:0000313" key="2">
    <source>
        <dbReference type="EMBL" id="KAL0418662.1"/>
    </source>
</evidence>
<dbReference type="AlphaFoldDB" id="A0AAW2UP61"/>
<accession>A0AAW2UP61</accession>
<name>A0AAW2UP61_SESRA</name>
<gene>
    <name evidence="2" type="ORF">Sradi_1279700</name>
</gene>
<sequence length="182" mass="20706">MSGVKPAHNGHQYWFLLLKGKSPRLLSVHEPIRSSEQMKLSSKLYPMKEPILWTSATAVAYVEGGSYMDFHVLMLWQLSFLAGRNVHRFAESCFTVATYRNTYSQTIHPVPDKMLWREMSGGPEGEDSTEDIIVNPPKSLRPPGQPRKRRTQTGDRGQAKRVVHCSRCYQTGHFRTTCATPI</sequence>